<organism evidence="1 2">
    <name type="scientific">Romanomermis culicivorax</name>
    <name type="common">Nematode worm</name>
    <dbReference type="NCBI Taxonomy" id="13658"/>
    <lineage>
        <taxon>Eukaryota</taxon>
        <taxon>Metazoa</taxon>
        <taxon>Ecdysozoa</taxon>
        <taxon>Nematoda</taxon>
        <taxon>Enoplea</taxon>
        <taxon>Dorylaimia</taxon>
        <taxon>Mermithida</taxon>
        <taxon>Mermithoidea</taxon>
        <taxon>Mermithidae</taxon>
        <taxon>Romanomermis</taxon>
    </lineage>
</organism>
<sequence length="146" mass="16102">MLQHSTHDVVANPRVPNPIFLLSRGRDGHTYPDIGQCWDSFGATQEALQQDYPKRARCRDIPGSSCRVALTFFHIFFMSKANKYKSFGSKAKSPMRLETHDSKSTLMLGKPSKENSNRFGPEHFVASISAPAISASGRFGAGHFGA</sequence>
<evidence type="ECO:0000313" key="2">
    <source>
        <dbReference type="WBParaSite" id="nRc.2.0.1.t16160-RA"/>
    </source>
</evidence>
<dbReference type="AlphaFoldDB" id="A0A915IQL3"/>
<keyword evidence="1" id="KW-1185">Reference proteome</keyword>
<name>A0A915IQL3_ROMCU</name>
<dbReference type="WBParaSite" id="nRc.2.0.1.t16160-RA">
    <property type="protein sequence ID" value="nRc.2.0.1.t16160-RA"/>
    <property type="gene ID" value="nRc.2.0.1.g16160"/>
</dbReference>
<proteinExistence type="predicted"/>
<reference evidence="2" key="1">
    <citation type="submission" date="2022-11" db="UniProtKB">
        <authorList>
            <consortium name="WormBaseParasite"/>
        </authorList>
    </citation>
    <scope>IDENTIFICATION</scope>
</reference>
<dbReference type="Proteomes" id="UP000887565">
    <property type="component" value="Unplaced"/>
</dbReference>
<protein>
    <submittedName>
        <fullName evidence="2">Uncharacterized protein</fullName>
    </submittedName>
</protein>
<accession>A0A915IQL3</accession>
<evidence type="ECO:0000313" key="1">
    <source>
        <dbReference type="Proteomes" id="UP000887565"/>
    </source>
</evidence>